<keyword evidence="1" id="KW-0812">Transmembrane</keyword>
<dbReference type="KEGG" id="asla:NCTC11923_00039"/>
<dbReference type="EMBL" id="LR134363">
    <property type="protein sequence ID" value="VEG73434.1"/>
    <property type="molecule type" value="Genomic_DNA"/>
</dbReference>
<dbReference type="Gene3D" id="3.40.50.1820">
    <property type="entry name" value="alpha/beta hydrolase"/>
    <property type="match status" value="1"/>
</dbReference>
<reference evidence="3 4" key="1">
    <citation type="submission" date="2018-12" db="EMBL/GenBank/DDBJ databases">
        <authorList>
            <consortium name="Pathogen Informatics"/>
        </authorList>
    </citation>
    <scope>NUCLEOTIDE SEQUENCE [LARGE SCALE GENOMIC DNA]</scope>
    <source>
        <strain evidence="3 4">NCTC11923</strain>
    </source>
</reference>
<evidence type="ECO:0000256" key="1">
    <source>
        <dbReference type="SAM" id="Phobius"/>
    </source>
</evidence>
<evidence type="ECO:0000259" key="2">
    <source>
        <dbReference type="Pfam" id="PF00561"/>
    </source>
</evidence>
<dbReference type="SUPFAM" id="SSF53474">
    <property type="entry name" value="alpha/beta-Hydrolases"/>
    <property type="match status" value="1"/>
</dbReference>
<sequence>MPWRIAPPTMAGHRARVACAVGLGLTACAAGAARWAGRRRLARYPARSVELSHGRMVYLDGGDPDGAVVVSLHGLCGGHDQGYDAIAEHAQGLRIIAPSRFGYLGSQVRGEGTPAEQSEALVELLDHLGIERAVIMGASAGGTAAIRFALDHPERTRGLILLSSAMPLAEPVAVAPRYMGPPRLMLHDLPMLALSPLFPLVMSMPVSTVAMMLPIGPRRRGCDLDARLSNPDMARRFAQYPIEALRPPVLILHARDDRLAPFEAVRAALGRFPDAVLVPIRDGGHLLAGHRTEVAAAITGFITALDPRA</sequence>
<feature type="transmembrane region" description="Helical" evidence="1">
    <location>
        <begin position="159"/>
        <end position="179"/>
    </location>
</feature>
<dbReference type="InterPro" id="IPR000073">
    <property type="entry name" value="AB_hydrolase_1"/>
</dbReference>
<keyword evidence="3" id="KW-0378">Hydrolase</keyword>
<feature type="domain" description="AB hydrolase-1" evidence="2">
    <location>
        <begin position="68"/>
        <end position="167"/>
    </location>
</feature>
<dbReference type="AlphaFoldDB" id="A0A448K945"/>
<name>A0A448K945_9ACTO</name>
<dbReference type="PROSITE" id="PS51257">
    <property type="entry name" value="PROKAR_LIPOPROTEIN"/>
    <property type="match status" value="1"/>
</dbReference>
<dbReference type="GO" id="GO:0016787">
    <property type="term" value="F:hydrolase activity"/>
    <property type="evidence" value="ECO:0007669"/>
    <property type="project" value="UniProtKB-KW"/>
</dbReference>
<dbReference type="Pfam" id="PF00561">
    <property type="entry name" value="Abhydrolase_1"/>
    <property type="match status" value="1"/>
</dbReference>
<dbReference type="STRING" id="1278298.GCA_000428685_02303"/>
<evidence type="ECO:0000313" key="3">
    <source>
        <dbReference type="EMBL" id="VEG73434.1"/>
    </source>
</evidence>
<dbReference type="PANTHER" id="PTHR43433:SF5">
    <property type="entry name" value="AB HYDROLASE-1 DOMAIN-CONTAINING PROTEIN"/>
    <property type="match status" value="1"/>
</dbReference>
<keyword evidence="1" id="KW-0472">Membrane</keyword>
<feature type="transmembrane region" description="Helical" evidence="1">
    <location>
        <begin position="191"/>
        <end position="213"/>
    </location>
</feature>
<protein>
    <submittedName>
        <fullName evidence="3">2-hydroxymuconic semialdehyde hydrolase</fullName>
        <ecNumber evidence="3">3.1.1.-</ecNumber>
    </submittedName>
</protein>
<keyword evidence="4" id="KW-1185">Reference proteome</keyword>
<organism evidence="3 4">
    <name type="scientific">Actinomyces slackii</name>
    <dbReference type="NCBI Taxonomy" id="52774"/>
    <lineage>
        <taxon>Bacteria</taxon>
        <taxon>Bacillati</taxon>
        <taxon>Actinomycetota</taxon>
        <taxon>Actinomycetes</taxon>
        <taxon>Actinomycetales</taxon>
        <taxon>Actinomycetaceae</taxon>
        <taxon>Actinomyces</taxon>
    </lineage>
</organism>
<gene>
    <name evidence="3" type="primary">xylF</name>
    <name evidence="3" type="ORF">NCTC11923_00039</name>
</gene>
<dbReference type="InterPro" id="IPR029058">
    <property type="entry name" value="AB_hydrolase_fold"/>
</dbReference>
<accession>A0A448K945</accession>
<dbReference type="EC" id="3.1.1.-" evidence="3"/>
<dbReference type="PANTHER" id="PTHR43433">
    <property type="entry name" value="HYDROLASE, ALPHA/BETA FOLD FAMILY PROTEIN"/>
    <property type="match status" value="1"/>
</dbReference>
<keyword evidence="1" id="KW-1133">Transmembrane helix</keyword>
<dbReference type="Proteomes" id="UP000276899">
    <property type="component" value="Chromosome"/>
</dbReference>
<dbReference type="PRINTS" id="PR00111">
    <property type="entry name" value="ABHYDROLASE"/>
</dbReference>
<proteinExistence type="predicted"/>
<dbReference type="InterPro" id="IPR050471">
    <property type="entry name" value="AB_hydrolase"/>
</dbReference>
<evidence type="ECO:0000313" key="4">
    <source>
        <dbReference type="Proteomes" id="UP000276899"/>
    </source>
</evidence>